<keyword evidence="1" id="KW-0732">Signal</keyword>
<dbReference type="STRING" id="391626.OAN307_c11550"/>
<dbReference type="EMBL" id="CP003740">
    <property type="protein sequence ID" value="AGI66857.1"/>
    <property type="molecule type" value="Genomic_DNA"/>
</dbReference>
<name>M9R3Q7_9RHOB</name>
<gene>
    <name evidence="2" type="ORF">OAN307_c11550</name>
</gene>
<accession>M9R3Q7</accession>
<feature type="chain" id="PRO_5004102248" description="AAA+ family ATPase" evidence="1">
    <location>
        <begin position="28"/>
        <end position="131"/>
    </location>
</feature>
<dbReference type="HOGENOM" id="CLU_148648_0_0_5"/>
<sequence length="131" mass="14307">MVNGPYVDGMKHLILAACLALPLSASAQEEGEIDEGFSLMEEGAKLLFRGIIKEMEPAIDGFSGLAEELEPALDMLASEMGPAFLELIQTLDSVRYYERPVILPNGDIIIRRSPDAPEYSPRNEGGEIIDL</sequence>
<dbReference type="eggNOG" id="ENOG5032Z1N">
    <property type="taxonomic scope" value="Bacteria"/>
</dbReference>
<dbReference type="AlphaFoldDB" id="M9R3Q7"/>
<organism evidence="2 3">
    <name type="scientific">Octadecabacter antarcticus 307</name>
    <dbReference type="NCBI Taxonomy" id="391626"/>
    <lineage>
        <taxon>Bacteria</taxon>
        <taxon>Pseudomonadati</taxon>
        <taxon>Pseudomonadota</taxon>
        <taxon>Alphaproteobacteria</taxon>
        <taxon>Rhodobacterales</taxon>
        <taxon>Roseobacteraceae</taxon>
        <taxon>Octadecabacter</taxon>
    </lineage>
</organism>
<dbReference type="KEGG" id="oat:OAN307_c11550"/>
<proteinExistence type="predicted"/>
<dbReference type="Proteomes" id="UP000005307">
    <property type="component" value="Chromosome"/>
</dbReference>
<protein>
    <recommendedName>
        <fullName evidence="4">AAA+ family ATPase</fullName>
    </recommendedName>
</protein>
<feature type="signal peptide" evidence="1">
    <location>
        <begin position="1"/>
        <end position="27"/>
    </location>
</feature>
<evidence type="ECO:0000313" key="2">
    <source>
        <dbReference type="EMBL" id="AGI66857.1"/>
    </source>
</evidence>
<keyword evidence="3" id="KW-1185">Reference proteome</keyword>
<evidence type="ECO:0000256" key="1">
    <source>
        <dbReference type="SAM" id="SignalP"/>
    </source>
</evidence>
<evidence type="ECO:0000313" key="3">
    <source>
        <dbReference type="Proteomes" id="UP000005307"/>
    </source>
</evidence>
<evidence type="ECO:0008006" key="4">
    <source>
        <dbReference type="Google" id="ProtNLM"/>
    </source>
</evidence>
<reference evidence="2 3" key="1">
    <citation type="journal article" date="2013" name="PLoS ONE">
        <title>Poles Apart: Arctic and Antarctic Octadecabacter strains Share High Genome Plasticity and a New Type of Xanthorhodopsin.</title>
        <authorList>
            <person name="Vollmers J."/>
            <person name="Voget S."/>
            <person name="Dietrich S."/>
            <person name="Gollnow K."/>
            <person name="Smits M."/>
            <person name="Meyer K."/>
            <person name="Brinkhoff T."/>
            <person name="Simon M."/>
            <person name="Daniel R."/>
        </authorList>
    </citation>
    <scope>NUCLEOTIDE SEQUENCE [LARGE SCALE GENOMIC DNA]</scope>
    <source>
        <strain evidence="2 3">307</strain>
    </source>
</reference>